<dbReference type="AlphaFoldDB" id="A0A9P7GHC2"/>
<reference evidence="8" key="2">
    <citation type="submission" date="2021-10" db="EMBL/GenBank/DDBJ databases">
        <title>Phylogenomics reveals ancestral predisposition of the termite-cultivated fungus Termitomyces towards a domesticated lifestyle.</title>
        <authorList>
            <person name="Auxier B."/>
            <person name="Grum-Grzhimaylo A."/>
            <person name="Cardenas M.E."/>
            <person name="Lodge J.D."/>
            <person name="Laessoe T."/>
            <person name="Pedersen O."/>
            <person name="Smith M.E."/>
            <person name="Kuyper T.W."/>
            <person name="Franco-Molano E.A."/>
            <person name="Baroni T.J."/>
            <person name="Aanen D.K."/>
        </authorList>
    </citation>
    <scope>NUCLEOTIDE SEQUENCE</scope>
    <source>
        <strain evidence="8">AP01</strain>
        <tissue evidence="8">Mycelium</tissue>
    </source>
</reference>
<dbReference type="InterPro" id="IPR018866">
    <property type="entry name" value="Znf-4CXXC_R1"/>
</dbReference>
<feature type="region of interest" description="Disordered" evidence="6">
    <location>
        <begin position="60"/>
        <end position="80"/>
    </location>
</feature>
<proteinExistence type="predicted"/>
<protein>
    <recommendedName>
        <fullName evidence="7">Zinc-finger domain-containing protein</fullName>
    </recommendedName>
</protein>
<evidence type="ECO:0000256" key="4">
    <source>
        <dbReference type="ARBA" id="ARBA00023242"/>
    </source>
</evidence>
<feature type="domain" description="Zinc-finger" evidence="7">
    <location>
        <begin position="93"/>
        <end position="147"/>
    </location>
</feature>
<dbReference type="OrthoDB" id="298344at2759"/>
<reference evidence="8" key="1">
    <citation type="submission" date="2020-07" db="EMBL/GenBank/DDBJ databases">
        <authorList>
            <person name="Nieuwenhuis M."/>
            <person name="Van De Peppel L.J.J."/>
        </authorList>
    </citation>
    <scope>NUCLEOTIDE SEQUENCE</scope>
    <source>
        <strain evidence="8">AP01</strain>
        <tissue evidence="8">Mycelium</tissue>
    </source>
</reference>
<sequence length="692" mass="75557">MPSTPASAVLRRQVYVDVPVSTYPISRKSAPALALKENTPLRHSNRPALKRRFSERETIGASNAVVSSPKKQKLSDASEDAQTTSEFPHGFIYCHQCNQKRDALSAILCTSVSYTKRKGAEKRCNAKYCGPCLKRRYGEDAIELKAKGHNDTYTFKKAKGPELLGKIPPSIHASFAKAEVSKVASKITTTKVPKMRVEVVITTPSPSSSSPRPAGLVKKSAVASSSSSTIKPAAHVPTPKKLKQQQLPQPLRTLKWSPVPTALDREGAEIRFQIREFVLRFAGIMEPAIPKAQLAELDDVGCGDEDEDEMVPWVSEACARSMILGLLGMLAQGSSKNKVRVTSTIGNVIRDIRATGNSLNKIWPILASLRLAADNDAEHGLAFPEPLPLPASYTVRVTRSTRGASGSGPVITIANSAQMIPVIAALVEAASETPTVREELEDGLKEAKEAARKVKECLKAENERWDAERKELEAAALKEKETKGKGPSEVKRKREVYKRRVQSLESILKVVSPGFAPRFSSLGTDKGGRVYWALSPGTKERNAALDFIAQATFGFKDTRTARQRGRAPAAVGNAVDRSGTSEWSYFVAVWGKKIPAAASKTSLGKGKGKADTAQGDVVEEDEDVEQWWGFYEPADIRKIADWIRIDAGIDPYEGEDVSKPLAALIRGLNEYGALLEWRLKDDKYESLDPKDA</sequence>
<feature type="region of interest" description="Disordered" evidence="6">
    <location>
        <begin position="221"/>
        <end position="246"/>
    </location>
</feature>
<keyword evidence="9" id="KW-1185">Reference proteome</keyword>
<evidence type="ECO:0000256" key="1">
    <source>
        <dbReference type="ARBA" id="ARBA00004123"/>
    </source>
</evidence>
<evidence type="ECO:0000259" key="7">
    <source>
        <dbReference type="Pfam" id="PF10497"/>
    </source>
</evidence>
<evidence type="ECO:0000313" key="8">
    <source>
        <dbReference type="EMBL" id="KAG5647052.1"/>
    </source>
</evidence>
<keyword evidence="2" id="KW-0805">Transcription regulation</keyword>
<evidence type="ECO:0000256" key="2">
    <source>
        <dbReference type="ARBA" id="ARBA00023015"/>
    </source>
</evidence>
<organism evidence="8 9">
    <name type="scientific">Asterophora parasitica</name>
    <dbReference type="NCBI Taxonomy" id="117018"/>
    <lineage>
        <taxon>Eukaryota</taxon>
        <taxon>Fungi</taxon>
        <taxon>Dikarya</taxon>
        <taxon>Basidiomycota</taxon>
        <taxon>Agaricomycotina</taxon>
        <taxon>Agaricomycetes</taxon>
        <taxon>Agaricomycetidae</taxon>
        <taxon>Agaricales</taxon>
        <taxon>Tricholomatineae</taxon>
        <taxon>Lyophyllaceae</taxon>
        <taxon>Asterophora</taxon>
    </lineage>
</organism>
<evidence type="ECO:0000313" key="9">
    <source>
        <dbReference type="Proteomes" id="UP000775547"/>
    </source>
</evidence>
<keyword evidence="3" id="KW-0804">Transcription</keyword>
<comment type="caution">
    <text evidence="8">The sequence shown here is derived from an EMBL/GenBank/DDBJ whole genome shotgun (WGS) entry which is preliminary data.</text>
</comment>
<keyword evidence="5" id="KW-0175">Coiled coil</keyword>
<keyword evidence="4" id="KW-0539">Nucleus</keyword>
<dbReference type="GO" id="GO:0005634">
    <property type="term" value="C:nucleus"/>
    <property type="evidence" value="ECO:0007669"/>
    <property type="project" value="UniProtKB-SubCell"/>
</dbReference>
<name>A0A9P7GHC2_9AGAR</name>
<gene>
    <name evidence="8" type="ORF">DXG03_001422</name>
</gene>
<evidence type="ECO:0000256" key="3">
    <source>
        <dbReference type="ARBA" id="ARBA00023163"/>
    </source>
</evidence>
<comment type="subcellular location">
    <subcellularLocation>
        <location evidence="1">Nucleus</location>
    </subcellularLocation>
</comment>
<evidence type="ECO:0000256" key="5">
    <source>
        <dbReference type="SAM" id="Coils"/>
    </source>
</evidence>
<accession>A0A9P7GHC2</accession>
<dbReference type="Pfam" id="PF10497">
    <property type="entry name" value="zf-4CXXC_R1"/>
    <property type="match status" value="1"/>
</dbReference>
<feature type="coiled-coil region" evidence="5">
    <location>
        <begin position="437"/>
        <end position="482"/>
    </location>
</feature>
<dbReference type="EMBL" id="JABCKV010000013">
    <property type="protein sequence ID" value="KAG5647052.1"/>
    <property type="molecule type" value="Genomic_DNA"/>
</dbReference>
<dbReference type="Proteomes" id="UP000775547">
    <property type="component" value="Unassembled WGS sequence"/>
</dbReference>
<evidence type="ECO:0000256" key="6">
    <source>
        <dbReference type="SAM" id="MobiDB-lite"/>
    </source>
</evidence>